<sequence>MSEEKTKLKKYYRGTYLIGFAVFLLIAILVFVSDFERIFRLDKDIEADMVNKGKTPMKGDYVSMVIDKDTSIRPYANANYKLYGFIPSGRVYYYIVQLENGKYISVSVRKKLAKQLDDIKAGRRKKGVTVYGEIDSLNEQILGHYNNTIRVYGLDDEDANGFYTFTIDTTDRLIVDLIIIVISIIAAVVFMIFFVKATIIRNSITKKQEP</sequence>
<dbReference type="RefSeq" id="WP_143000670.1">
    <property type="nucleotide sequence ID" value="NZ_FNHR01000012.1"/>
</dbReference>
<evidence type="ECO:0000313" key="2">
    <source>
        <dbReference type="EMBL" id="SJZ92877.1"/>
    </source>
</evidence>
<keyword evidence="1" id="KW-0472">Membrane</keyword>
<dbReference type="AlphaFoldDB" id="A0A1T4PNU1"/>
<keyword evidence="3" id="KW-1185">Reference proteome</keyword>
<dbReference type="EMBL" id="FUXA01000013">
    <property type="protein sequence ID" value="SJZ92877.1"/>
    <property type="molecule type" value="Genomic_DNA"/>
</dbReference>
<keyword evidence="1" id="KW-1133">Transmembrane helix</keyword>
<keyword evidence="1" id="KW-0812">Transmembrane</keyword>
<feature type="transmembrane region" description="Helical" evidence="1">
    <location>
        <begin position="173"/>
        <end position="195"/>
    </location>
</feature>
<feature type="transmembrane region" description="Helical" evidence="1">
    <location>
        <begin position="12"/>
        <end position="32"/>
    </location>
</feature>
<protein>
    <submittedName>
        <fullName evidence="2">Uncharacterized protein</fullName>
    </submittedName>
</protein>
<proteinExistence type="predicted"/>
<evidence type="ECO:0000313" key="3">
    <source>
        <dbReference type="Proteomes" id="UP000189857"/>
    </source>
</evidence>
<dbReference type="Proteomes" id="UP000189857">
    <property type="component" value="Unassembled WGS sequence"/>
</dbReference>
<reference evidence="2 3" key="1">
    <citation type="submission" date="2017-02" db="EMBL/GenBank/DDBJ databases">
        <authorList>
            <person name="Peterson S.W."/>
        </authorList>
    </citation>
    <scope>NUCLEOTIDE SEQUENCE [LARGE SCALE GENOMIC DNA]</scope>
    <source>
        <strain evidence="2 3">ATCC 17233</strain>
    </source>
</reference>
<organism evidence="2 3">
    <name type="scientific">Eubacterium ruminantium</name>
    <dbReference type="NCBI Taxonomy" id="42322"/>
    <lineage>
        <taxon>Bacteria</taxon>
        <taxon>Bacillati</taxon>
        <taxon>Bacillota</taxon>
        <taxon>Clostridia</taxon>
        <taxon>Eubacteriales</taxon>
        <taxon>Eubacteriaceae</taxon>
        <taxon>Eubacterium</taxon>
    </lineage>
</organism>
<accession>A0A1T4PNU1</accession>
<evidence type="ECO:0000256" key="1">
    <source>
        <dbReference type="SAM" id="Phobius"/>
    </source>
</evidence>
<dbReference type="OrthoDB" id="2084540at2"/>
<name>A0A1T4PNU1_9FIRM</name>
<gene>
    <name evidence="2" type="ORF">SAMN02745110_02056</name>
</gene>